<evidence type="ECO:0000256" key="1">
    <source>
        <dbReference type="SAM" id="Phobius"/>
    </source>
</evidence>
<evidence type="ECO:0000313" key="3">
    <source>
        <dbReference type="Proteomes" id="UP000799764"/>
    </source>
</evidence>
<feature type="transmembrane region" description="Helical" evidence="1">
    <location>
        <begin position="260"/>
        <end position="283"/>
    </location>
</feature>
<dbReference type="EMBL" id="MU001496">
    <property type="protein sequence ID" value="KAF2447929.1"/>
    <property type="molecule type" value="Genomic_DNA"/>
</dbReference>
<organism evidence="2 3">
    <name type="scientific">Karstenula rhodostoma CBS 690.94</name>
    <dbReference type="NCBI Taxonomy" id="1392251"/>
    <lineage>
        <taxon>Eukaryota</taxon>
        <taxon>Fungi</taxon>
        <taxon>Dikarya</taxon>
        <taxon>Ascomycota</taxon>
        <taxon>Pezizomycotina</taxon>
        <taxon>Dothideomycetes</taxon>
        <taxon>Pleosporomycetidae</taxon>
        <taxon>Pleosporales</taxon>
        <taxon>Massarineae</taxon>
        <taxon>Didymosphaeriaceae</taxon>
        <taxon>Karstenula</taxon>
    </lineage>
</organism>
<gene>
    <name evidence="2" type="ORF">P171DRAFT_354948</name>
</gene>
<comment type="caution">
    <text evidence="2">The sequence shown here is derived from an EMBL/GenBank/DDBJ whole genome shotgun (WGS) entry which is preliminary data.</text>
</comment>
<dbReference type="AlphaFoldDB" id="A0A9P4PS15"/>
<protein>
    <submittedName>
        <fullName evidence="2">Uncharacterized protein</fullName>
    </submittedName>
</protein>
<proteinExistence type="predicted"/>
<keyword evidence="1" id="KW-0812">Transmembrane</keyword>
<dbReference type="OrthoDB" id="5428055at2759"/>
<reference evidence="2" key="1">
    <citation type="journal article" date="2020" name="Stud. Mycol.">
        <title>101 Dothideomycetes genomes: a test case for predicting lifestyles and emergence of pathogens.</title>
        <authorList>
            <person name="Haridas S."/>
            <person name="Albert R."/>
            <person name="Binder M."/>
            <person name="Bloem J."/>
            <person name="Labutti K."/>
            <person name="Salamov A."/>
            <person name="Andreopoulos B."/>
            <person name="Baker S."/>
            <person name="Barry K."/>
            <person name="Bills G."/>
            <person name="Bluhm B."/>
            <person name="Cannon C."/>
            <person name="Castanera R."/>
            <person name="Culley D."/>
            <person name="Daum C."/>
            <person name="Ezra D."/>
            <person name="Gonzalez J."/>
            <person name="Henrissat B."/>
            <person name="Kuo A."/>
            <person name="Liang C."/>
            <person name="Lipzen A."/>
            <person name="Lutzoni F."/>
            <person name="Magnuson J."/>
            <person name="Mondo S."/>
            <person name="Nolan M."/>
            <person name="Ohm R."/>
            <person name="Pangilinan J."/>
            <person name="Park H.-J."/>
            <person name="Ramirez L."/>
            <person name="Alfaro M."/>
            <person name="Sun H."/>
            <person name="Tritt A."/>
            <person name="Yoshinaga Y."/>
            <person name="Zwiers L.-H."/>
            <person name="Turgeon B."/>
            <person name="Goodwin S."/>
            <person name="Spatafora J."/>
            <person name="Crous P."/>
            <person name="Grigoriev I."/>
        </authorList>
    </citation>
    <scope>NUCLEOTIDE SEQUENCE</scope>
    <source>
        <strain evidence="2">CBS 690.94</strain>
    </source>
</reference>
<feature type="transmembrane region" description="Helical" evidence="1">
    <location>
        <begin position="236"/>
        <end position="254"/>
    </location>
</feature>
<accession>A0A9P4PS15</accession>
<dbReference type="Proteomes" id="UP000799764">
    <property type="component" value="Unassembled WGS sequence"/>
</dbReference>
<keyword evidence="1" id="KW-0472">Membrane</keyword>
<name>A0A9P4PS15_9PLEO</name>
<keyword evidence="3" id="KW-1185">Reference proteome</keyword>
<keyword evidence="1" id="KW-1133">Transmembrane helix</keyword>
<sequence>MRIGCSVKDHRTIAGKRLRKSEILPLQQQSKDPDEICYHEAQISSICWGPDDSFWTEIFLVDTFFGSELYYEKYLDPVLDPGTNLVLRLDPPTLKHNLTLSSDPREYWLTQLDVRLTQVVHEYTALVGTFSKRMESYVRTPEFMSDRSGHTQTLSDVLETIQNFSDSISSTIDAWESFRRTQNSFFSPEARSNDANSIPTYSRLFNGIIQSIGELERLRSLLLTQRAKFKSRIENYVAFPLLFTAAIFSMDFVKPKSDNLAWGLFSTVFAVTSVLNGTIAWLLHKSLIQKAAGKLLASSQSFLRKLPALIQSLFSKALEWIGEFFAKLVPWIGRASNKLFEWWNSL</sequence>
<evidence type="ECO:0000313" key="2">
    <source>
        <dbReference type="EMBL" id="KAF2447929.1"/>
    </source>
</evidence>